<evidence type="ECO:0000256" key="7">
    <source>
        <dbReference type="ARBA" id="ARBA00023180"/>
    </source>
</evidence>
<organism evidence="11 12">
    <name type="scientific">Kwoniella dendrophila CBS 6074</name>
    <dbReference type="NCBI Taxonomy" id="1295534"/>
    <lineage>
        <taxon>Eukaryota</taxon>
        <taxon>Fungi</taxon>
        <taxon>Dikarya</taxon>
        <taxon>Basidiomycota</taxon>
        <taxon>Agaricomycotina</taxon>
        <taxon>Tremellomycetes</taxon>
        <taxon>Tremellales</taxon>
        <taxon>Cryptococcaceae</taxon>
        <taxon>Kwoniella</taxon>
    </lineage>
</organism>
<evidence type="ECO:0000256" key="3">
    <source>
        <dbReference type="ARBA" id="ARBA00022692"/>
    </source>
</evidence>
<dbReference type="AlphaFoldDB" id="A0AAX4JVI0"/>
<dbReference type="Gene3D" id="2.130.10.130">
    <property type="entry name" value="Integrin alpha, N-terminal"/>
    <property type="match status" value="1"/>
</dbReference>
<feature type="domain" description="T-cell immunomodulatory protein TIP C2" evidence="10">
    <location>
        <begin position="543"/>
        <end position="629"/>
    </location>
</feature>
<keyword evidence="3 8" id="KW-0812">Transmembrane</keyword>
<keyword evidence="7" id="KW-0325">Glycoprotein</keyword>
<evidence type="ECO:0000256" key="6">
    <source>
        <dbReference type="ARBA" id="ARBA00023136"/>
    </source>
</evidence>
<feature type="signal peptide" evidence="9">
    <location>
        <begin position="1"/>
        <end position="24"/>
    </location>
</feature>
<evidence type="ECO:0000256" key="5">
    <source>
        <dbReference type="ARBA" id="ARBA00022989"/>
    </source>
</evidence>
<dbReference type="Pfam" id="PF23122">
    <property type="entry name" value="C2_ITFG1"/>
    <property type="match status" value="1"/>
</dbReference>
<reference evidence="11 12" key="1">
    <citation type="submission" date="2024-01" db="EMBL/GenBank/DDBJ databases">
        <title>Comparative genomics of Cryptococcus and Kwoniella reveals pathogenesis evolution and contrasting modes of karyotype evolution via chromosome fusion or intercentromeric recombination.</title>
        <authorList>
            <person name="Coelho M.A."/>
            <person name="David-Palma M."/>
            <person name="Shea T."/>
            <person name="Bowers K."/>
            <person name="McGinley-Smith S."/>
            <person name="Mohammad A.W."/>
            <person name="Gnirke A."/>
            <person name="Yurkov A.M."/>
            <person name="Nowrousian M."/>
            <person name="Sun S."/>
            <person name="Cuomo C.A."/>
            <person name="Heitman J."/>
        </authorList>
    </citation>
    <scope>NUCLEOTIDE SEQUENCE [LARGE SCALE GENOMIC DNA]</scope>
    <source>
        <strain evidence="11 12">CBS 6074</strain>
    </source>
</reference>
<dbReference type="GO" id="GO:0005886">
    <property type="term" value="C:plasma membrane"/>
    <property type="evidence" value="ECO:0007669"/>
    <property type="project" value="TreeGrafter"/>
</dbReference>
<name>A0AAX4JVI0_9TREE</name>
<evidence type="ECO:0000313" key="11">
    <source>
        <dbReference type="EMBL" id="WWC89342.1"/>
    </source>
</evidence>
<keyword evidence="12" id="KW-1185">Reference proteome</keyword>
<dbReference type="PANTHER" id="PTHR13412:SF0">
    <property type="entry name" value="T-CELL IMMUNOMODULATORY PROTEIN"/>
    <property type="match status" value="1"/>
</dbReference>
<dbReference type="InterPro" id="IPR013517">
    <property type="entry name" value="FG-GAP"/>
</dbReference>
<evidence type="ECO:0000256" key="4">
    <source>
        <dbReference type="ARBA" id="ARBA00022729"/>
    </source>
</evidence>
<dbReference type="SUPFAM" id="SSF69318">
    <property type="entry name" value="Integrin alpha N-terminal domain"/>
    <property type="match status" value="2"/>
</dbReference>
<dbReference type="Pfam" id="PF13517">
    <property type="entry name" value="FG-GAP_3"/>
    <property type="match status" value="2"/>
</dbReference>
<feature type="chain" id="PRO_5043556487" description="T-cell immunomodulatory protein TIP C2 domain-containing protein" evidence="9">
    <location>
        <begin position="25"/>
        <end position="713"/>
    </location>
</feature>
<dbReference type="GeneID" id="91094933"/>
<gene>
    <name evidence="11" type="ORF">L201_004263</name>
</gene>
<evidence type="ECO:0000256" key="1">
    <source>
        <dbReference type="ARBA" id="ARBA00004479"/>
    </source>
</evidence>
<comment type="similarity">
    <text evidence="2">Belongs to the TIP family.</text>
</comment>
<dbReference type="InterPro" id="IPR057089">
    <property type="entry name" value="C2_TIP"/>
</dbReference>
<feature type="transmembrane region" description="Helical" evidence="8">
    <location>
        <begin position="667"/>
        <end position="689"/>
    </location>
</feature>
<comment type="subcellular location">
    <subcellularLocation>
        <location evidence="1">Membrane</location>
        <topology evidence="1">Single-pass type I membrane protein</topology>
    </subcellularLocation>
</comment>
<dbReference type="Proteomes" id="UP001355207">
    <property type="component" value="Chromosome 5"/>
</dbReference>
<dbReference type="InterPro" id="IPR028994">
    <property type="entry name" value="Integrin_alpha_N"/>
</dbReference>
<keyword evidence="4 9" id="KW-0732">Signal</keyword>
<proteinExistence type="inferred from homology"/>
<protein>
    <recommendedName>
        <fullName evidence="10">T-cell immunomodulatory protein TIP C2 domain-containing protein</fullName>
    </recommendedName>
</protein>
<keyword evidence="5 8" id="KW-1133">Transmembrane helix</keyword>
<evidence type="ECO:0000256" key="8">
    <source>
        <dbReference type="SAM" id="Phobius"/>
    </source>
</evidence>
<keyword evidence="6 8" id="KW-0472">Membrane</keyword>
<dbReference type="InterPro" id="IPR024881">
    <property type="entry name" value="Tip"/>
</dbReference>
<sequence length="713" mass="78285">MLNFSTLAKLAFLSLLSFPQTAQAIWPFKEKRFKEEAFIDAGSLGLQDVKGRVVALGDWNGDQKLDLFTLNENGKTITIHLWNKDKFTYSPTHTLSLSSTISNIVPGDYNHDGHLDLLVMYLKEDDGGWWGNKNGKLGMQIYLGGGENGGFQENPWKLDDSLPTQPIIFDADNSLKPSLLGLIPNDEITEGVLRTWLNNGTGFTLGSTPLISPDQACTLANPHSSAFIDIDGDCLPDLVLHCAKPKSTHHSIQIWLNRGKSGYQLSRSYDLPRGSGALSFADMNRDGSIDIIFPICKQHSKSTGIGTECNINIAYNKQVPTCATETSEHTKEGKLKCRGWGQLCRSDEEFDFTFDLSDPDFTSIPLSTLLSVSEDSTAGILLHPPNSPNIPLPIRPGDYNVDGFPDLLLTVHQTVKRSTGGILGGSQDVDQVKVLVNIPCSKNVPGCDKNAKGKRGFKVGSGNGKSWEALHSIHDAQGASWIDIDDDGSLDVLVQRSGSQSGQKVSFIQNNFYHDAFFLKAQVLNGACEGICEPAQGGKSYSPLGVSHSGATYKFTILDTLGHRVAQQVSQLPQTGYHSLHTPYAYFGLGRTNNYVEKLFIGTSLPSGEHTTYLESIIPNSQIIINPPYPLTNSISGQNTTSSNYQELIINRSKEWKSQLYLKPGDWIPWVGAAVFGTVILLGFVVLGLNEKEKKQDELERRRKLHIINFQAL</sequence>
<dbReference type="EMBL" id="CP144102">
    <property type="protein sequence ID" value="WWC89342.1"/>
    <property type="molecule type" value="Genomic_DNA"/>
</dbReference>
<evidence type="ECO:0000256" key="9">
    <source>
        <dbReference type="SAM" id="SignalP"/>
    </source>
</evidence>
<dbReference type="PANTHER" id="PTHR13412">
    <property type="entry name" value="T-CELL IMMUNOMODULATORY PROTEIN HOMOLOG"/>
    <property type="match status" value="1"/>
</dbReference>
<evidence type="ECO:0000256" key="2">
    <source>
        <dbReference type="ARBA" id="ARBA00006496"/>
    </source>
</evidence>
<evidence type="ECO:0000259" key="10">
    <source>
        <dbReference type="Pfam" id="PF23122"/>
    </source>
</evidence>
<accession>A0AAX4JVI0</accession>
<evidence type="ECO:0000313" key="12">
    <source>
        <dbReference type="Proteomes" id="UP001355207"/>
    </source>
</evidence>
<dbReference type="RefSeq" id="XP_066076105.1">
    <property type="nucleotide sequence ID" value="XM_066220008.1"/>
</dbReference>